<dbReference type="GO" id="GO:0016887">
    <property type="term" value="F:ATP hydrolysis activity"/>
    <property type="evidence" value="ECO:0007669"/>
    <property type="project" value="UniProtKB-UniRule"/>
</dbReference>
<dbReference type="SUPFAM" id="SSF140990">
    <property type="entry name" value="FtsH protease domain-like"/>
    <property type="match status" value="1"/>
</dbReference>
<dbReference type="OrthoDB" id="9809379at2"/>
<feature type="binding site" evidence="15">
    <location>
        <position position="421"/>
    </location>
    <ligand>
        <name>Zn(2+)</name>
        <dbReference type="ChEBI" id="CHEBI:29105"/>
        <note>catalytic</note>
    </ligand>
</feature>
<evidence type="ECO:0000256" key="5">
    <source>
        <dbReference type="ARBA" id="ARBA00022692"/>
    </source>
</evidence>
<keyword evidence="19" id="KW-0132">Cell division</keyword>
<evidence type="ECO:0000259" key="18">
    <source>
        <dbReference type="SMART" id="SM00382"/>
    </source>
</evidence>
<feature type="active site" evidence="15">
    <location>
        <position position="422"/>
    </location>
</feature>
<dbReference type="PROSITE" id="PS00674">
    <property type="entry name" value="AAA"/>
    <property type="match status" value="1"/>
</dbReference>
<accession>A0A142BHH5</accession>
<evidence type="ECO:0000256" key="15">
    <source>
        <dbReference type="HAMAP-Rule" id="MF_01458"/>
    </source>
</evidence>
<dbReference type="EC" id="3.4.24.-" evidence="15"/>
<dbReference type="PANTHER" id="PTHR23076:SF97">
    <property type="entry name" value="ATP-DEPENDENT ZINC METALLOPROTEASE YME1L1"/>
    <property type="match status" value="1"/>
</dbReference>
<dbReference type="PANTHER" id="PTHR23076">
    <property type="entry name" value="METALLOPROTEASE M41 FTSH"/>
    <property type="match status" value="1"/>
</dbReference>
<dbReference type="InterPro" id="IPR003593">
    <property type="entry name" value="AAA+_ATPase"/>
</dbReference>
<dbReference type="GO" id="GO:0004222">
    <property type="term" value="F:metalloendopeptidase activity"/>
    <property type="evidence" value="ECO:0007669"/>
    <property type="project" value="InterPro"/>
</dbReference>
<feature type="transmembrane region" description="Helical" evidence="15">
    <location>
        <begin position="103"/>
        <end position="125"/>
    </location>
</feature>
<keyword evidence="11 15" id="KW-1133">Transmembrane helix</keyword>
<dbReference type="AlphaFoldDB" id="A0A142BHH5"/>
<dbReference type="NCBIfam" id="TIGR01241">
    <property type="entry name" value="FtsH_fam"/>
    <property type="match status" value="1"/>
</dbReference>
<dbReference type="CDD" id="cd19501">
    <property type="entry name" value="RecA-like_FtsH"/>
    <property type="match status" value="1"/>
</dbReference>
<proteinExistence type="inferred from homology"/>
<dbReference type="GO" id="GO:0004176">
    <property type="term" value="F:ATP-dependent peptidase activity"/>
    <property type="evidence" value="ECO:0007669"/>
    <property type="project" value="InterPro"/>
</dbReference>
<keyword evidence="13 15" id="KW-0472">Membrane</keyword>
<dbReference type="InterPro" id="IPR027417">
    <property type="entry name" value="P-loop_NTPase"/>
</dbReference>
<dbReference type="FunFam" id="1.10.8.60:FF:000001">
    <property type="entry name" value="ATP-dependent zinc metalloprotease FtsH"/>
    <property type="match status" value="1"/>
</dbReference>
<keyword evidence="6 15" id="KW-0479">Metal-binding</keyword>
<evidence type="ECO:0000256" key="6">
    <source>
        <dbReference type="ARBA" id="ARBA00022723"/>
    </source>
</evidence>
<evidence type="ECO:0000256" key="7">
    <source>
        <dbReference type="ARBA" id="ARBA00022741"/>
    </source>
</evidence>
<evidence type="ECO:0000256" key="11">
    <source>
        <dbReference type="ARBA" id="ARBA00022989"/>
    </source>
</evidence>
<dbReference type="GO" id="GO:0051301">
    <property type="term" value="P:cell division"/>
    <property type="evidence" value="ECO:0007669"/>
    <property type="project" value="UniProtKB-KW"/>
</dbReference>
<evidence type="ECO:0000256" key="3">
    <source>
        <dbReference type="ARBA" id="ARBA00022475"/>
    </source>
</evidence>
<keyword evidence="8 15" id="KW-0378">Hydrolase</keyword>
<feature type="compositionally biased region" description="Basic and acidic residues" evidence="17">
    <location>
        <begin position="623"/>
        <end position="655"/>
    </location>
</feature>
<comment type="similarity">
    <text evidence="16">Belongs to the AAA ATPase family.</text>
</comment>
<dbReference type="InterPro" id="IPR005936">
    <property type="entry name" value="FtsH"/>
</dbReference>
<feature type="region of interest" description="Disordered" evidence="17">
    <location>
        <begin position="595"/>
        <end position="664"/>
    </location>
</feature>
<evidence type="ECO:0000256" key="12">
    <source>
        <dbReference type="ARBA" id="ARBA00023049"/>
    </source>
</evidence>
<evidence type="ECO:0000256" key="17">
    <source>
        <dbReference type="SAM" id="MobiDB-lite"/>
    </source>
</evidence>
<dbReference type="Gene3D" id="3.40.50.300">
    <property type="entry name" value="P-loop containing nucleotide triphosphate hydrolases"/>
    <property type="match status" value="1"/>
</dbReference>
<keyword evidence="19" id="KW-0131">Cell cycle</keyword>
<dbReference type="InterPro" id="IPR003960">
    <property type="entry name" value="ATPase_AAA_CS"/>
</dbReference>
<feature type="compositionally biased region" description="Basic and acidic residues" evidence="17">
    <location>
        <begin position="603"/>
        <end position="616"/>
    </location>
</feature>
<evidence type="ECO:0000256" key="1">
    <source>
        <dbReference type="ARBA" id="ARBA00004370"/>
    </source>
</evidence>
<feature type="binding site" evidence="15">
    <location>
        <begin position="199"/>
        <end position="206"/>
    </location>
    <ligand>
        <name>ATP</name>
        <dbReference type="ChEBI" id="CHEBI:30616"/>
    </ligand>
</feature>
<dbReference type="InterPro" id="IPR000642">
    <property type="entry name" value="Peptidase_M41"/>
</dbReference>
<evidence type="ECO:0000256" key="4">
    <source>
        <dbReference type="ARBA" id="ARBA00022670"/>
    </source>
</evidence>
<evidence type="ECO:0000256" key="9">
    <source>
        <dbReference type="ARBA" id="ARBA00022833"/>
    </source>
</evidence>
<dbReference type="Gene3D" id="3.30.720.210">
    <property type="match status" value="1"/>
</dbReference>
<keyword evidence="10 15" id="KW-0067">ATP-binding</keyword>
<comment type="caution">
    <text evidence="15">Lacks conserved residue(s) required for the propagation of feature annotation.</text>
</comment>
<dbReference type="STRING" id="570277.EZMO1_4283"/>
<protein>
    <recommendedName>
        <fullName evidence="15">ATP-dependent zinc metalloprotease FtsH</fullName>
        <ecNumber evidence="15">3.4.24.-</ecNumber>
    </recommendedName>
</protein>
<dbReference type="InterPro" id="IPR041569">
    <property type="entry name" value="AAA_lid_3"/>
</dbReference>
<keyword evidence="12 15" id="KW-0482">Metalloprotease</keyword>
<dbReference type="KEGG" id="emp:EZMO1_4283"/>
<dbReference type="GO" id="GO:0005886">
    <property type="term" value="C:plasma membrane"/>
    <property type="evidence" value="ECO:0007669"/>
    <property type="project" value="UniProtKB-SubCell"/>
</dbReference>
<dbReference type="HAMAP" id="MF_01458">
    <property type="entry name" value="FtsH"/>
    <property type="match status" value="1"/>
</dbReference>
<dbReference type="PATRIC" id="fig|570277.3.peg.4599"/>
<keyword evidence="5 15" id="KW-0812">Transmembrane</keyword>
<comment type="cofactor">
    <cofactor evidence="15">
        <name>Zn(2+)</name>
        <dbReference type="ChEBI" id="CHEBI:29105"/>
    </cofactor>
    <text evidence="15">Binds 1 zinc ion per subunit.</text>
</comment>
<dbReference type="GO" id="GO:0005524">
    <property type="term" value="F:ATP binding"/>
    <property type="evidence" value="ECO:0007669"/>
    <property type="project" value="UniProtKB-UniRule"/>
</dbReference>
<dbReference type="FunFam" id="3.40.50.300:FF:000001">
    <property type="entry name" value="ATP-dependent zinc metalloprotease FtsH"/>
    <property type="match status" value="1"/>
</dbReference>
<evidence type="ECO:0000256" key="16">
    <source>
        <dbReference type="RuleBase" id="RU003651"/>
    </source>
</evidence>
<dbReference type="EMBL" id="CP013251">
    <property type="protein sequence ID" value="AMO58201.1"/>
    <property type="molecule type" value="Genomic_DNA"/>
</dbReference>
<dbReference type="InterPro" id="IPR011546">
    <property type="entry name" value="Pept_M41_FtsH_extracell"/>
</dbReference>
<keyword evidence="3 15" id="KW-1003">Cell membrane</keyword>
<keyword evidence="4 15" id="KW-0645">Protease</keyword>
<name>A0A142BHH5_9GAMM</name>
<feature type="domain" description="AAA+ ATPase" evidence="18">
    <location>
        <begin position="191"/>
        <end position="330"/>
    </location>
</feature>
<reference evidence="19 20" key="1">
    <citation type="journal article" date="2016" name="Front. Microbiol.">
        <title>Genomic Insight into the Host-Endosymbiont Relationship of Endozoicomonas montiporae CL-33(T) with its Coral Host.</title>
        <authorList>
            <person name="Ding J.-Y."/>
            <person name="Shiu J.-H."/>
            <person name="Chen W.-M."/>
            <person name="Chiang Y.-R."/>
            <person name="Tang S.-L."/>
        </authorList>
    </citation>
    <scope>NUCLEOTIDE SEQUENCE [LARGE SCALE GENOMIC DNA]</scope>
    <source>
        <strain evidence="19 20">CL-33</strain>
    </source>
</reference>
<dbReference type="Pfam" id="PF00004">
    <property type="entry name" value="AAA"/>
    <property type="match status" value="1"/>
</dbReference>
<evidence type="ECO:0000313" key="19">
    <source>
        <dbReference type="EMBL" id="AMO58201.1"/>
    </source>
</evidence>
<keyword evidence="9 15" id="KW-0862">Zinc</keyword>
<comment type="similarity">
    <text evidence="14 15">In the central section; belongs to the AAA ATPase family.</text>
</comment>
<dbReference type="SMART" id="SM00382">
    <property type="entry name" value="AAA"/>
    <property type="match status" value="1"/>
</dbReference>
<dbReference type="GO" id="GO:0030163">
    <property type="term" value="P:protein catabolic process"/>
    <property type="evidence" value="ECO:0007669"/>
    <property type="project" value="UniProtKB-UniRule"/>
</dbReference>
<dbReference type="Gene3D" id="1.20.58.760">
    <property type="entry name" value="Peptidase M41"/>
    <property type="match status" value="1"/>
</dbReference>
<comment type="subcellular location">
    <subcellularLocation>
        <location evidence="15">Cell membrane</location>
        <topology evidence="15">Multi-pass membrane protein</topology>
        <orientation evidence="15">Cytoplasmic side</orientation>
    </subcellularLocation>
    <subcellularLocation>
        <location evidence="1">Membrane</location>
    </subcellularLocation>
</comment>
<dbReference type="GO" id="GO:0008270">
    <property type="term" value="F:zinc ion binding"/>
    <property type="evidence" value="ECO:0007669"/>
    <property type="project" value="UniProtKB-UniRule"/>
</dbReference>
<dbReference type="GO" id="GO:0006508">
    <property type="term" value="P:proteolysis"/>
    <property type="evidence" value="ECO:0007669"/>
    <property type="project" value="UniProtKB-KW"/>
</dbReference>
<feature type="binding site" evidence="15">
    <location>
        <position position="499"/>
    </location>
    <ligand>
        <name>Zn(2+)</name>
        <dbReference type="ChEBI" id="CHEBI:29105"/>
        <note>catalytic</note>
    </ligand>
</feature>
<dbReference type="InterPro" id="IPR003959">
    <property type="entry name" value="ATPase_AAA_core"/>
</dbReference>
<feature type="binding site" evidence="15">
    <location>
        <position position="425"/>
    </location>
    <ligand>
        <name>Zn(2+)</name>
        <dbReference type="ChEBI" id="CHEBI:29105"/>
        <note>catalytic</note>
    </ligand>
</feature>
<comment type="function">
    <text evidence="15">Acts as a processive, ATP-dependent zinc metallopeptidase for both cytoplasmic and membrane proteins. Plays a role in the quality control of integral membrane proteins.</text>
</comment>
<evidence type="ECO:0000256" key="2">
    <source>
        <dbReference type="ARBA" id="ARBA00010044"/>
    </source>
</evidence>
<evidence type="ECO:0000256" key="13">
    <source>
        <dbReference type="ARBA" id="ARBA00023136"/>
    </source>
</evidence>
<dbReference type="SUPFAM" id="SSF52540">
    <property type="entry name" value="P-loop containing nucleoside triphosphate hydrolases"/>
    <property type="match status" value="1"/>
</dbReference>
<dbReference type="Proteomes" id="UP000071065">
    <property type="component" value="Chromosome"/>
</dbReference>
<gene>
    <name evidence="15 19" type="primary">ftsH</name>
    <name evidence="19" type="ORF">EZMO1_4283</name>
</gene>
<dbReference type="FunFam" id="1.20.58.760:FF:000001">
    <property type="entry name" value="ATP-dependent zinc metalloprotease FtsH"/>
    <property type="match status" value="1"/>
</dbReference>
<comment type="subunit">
    <text evidence="15">Homohexamer.</text>
</comment>
<keyword evidence="7 15" id="KW-0547">Nucleotide-binding</keyword>
<dbReference type="Gene3D" id="1.10.8.60">
    <property type="match status" value="1"/>
</dbReference>
<comment type="similarity">
    <text evidence="2 15">In the C-terminal section; belongs to the peptidase M41 family.</text>
</comment>
<sequence length="664" mass="72244">MNDMAKNLILWVIIALVLLTVFKNFDGMQTTTQKVNYSDFISMVENRQVSKVVIDGYTINGVLNSSERFETNLPPAVPDNQLMDELLRGNVQIESKPIEKQSIWTQLLVASFPILVILAVFMFFMRQMQGGGGGKGGPMSFGKSKARLLSEDQIKTTFADVAGVEEAKEDVQELVDFLKDPGKFQRLGGRIPRGVLMVGPPGTGKTLLAKAIAGEAKVPFFTISGSDFVEMFVGVGASRVRDMFEQAKKQAPCIIFIDEIDAVGRHRGAGMGGGHDEREQTLNQLLVEMDGFEANDGIIVIAATNRPDVLDPALLRPGRFDRQVVVGLPDIRGREQILKVHMRKVPVADDVQPAVIARGTPGFSGADLSNLVNEAALFSARADKRMVGMHEFDLAKDKIMMGAERKSMVMSDKEKSNTAYHEAGHAIVGRLVPDHDPVYKVSIIPRGRALGVTMFLPEEDRYSQSKQALMSQICSLFGGRIAEEMTLGADGVTTGASNDIQRATQIARSMVTKWGLSEKLGPLMYDEDEGEVFLGKNYGSGGGGSNVSGETAKLIDQEVRRVIDECYTRAATILEENRDKLDMMADALMQYETIDSDQIDDIMEGRTPRPPKDSSDKGAGGEGGEKVEASEEQPEAKAPKADDAGDADQDKKDDTIGGPASEQA</sequence>
<evidence type="ECO:0000313" key="20">
    <source>
        <dbReference type="Proteomes" id="UP000071065"/>
    </source>
</evidence>
<dbReference type="Pfam" id="PF01434">
    <property type="entry name" value="Peptidase_M41"/>
    <property type="match status" value="1"/>
</dbReference>
<dbReference type="InterPro" id="IPR037219">
    <property type="entry name" value="Peptidase_M41-like"/>
</dbReference>
<dbReference type="Pfam" id="PF17862">
    <property type="entry name" value="AAA_lid_3"/>
    <property type="match status" value="1"/>
</dbReference>
<evidence type="ECO:0000256" key="10">
    <source>
        <dbReference type="ARBA" id="ARBA00022840"/>
    </source>
</evidence>
<evidence type="ECO:0000256" key="8">
    <source>
        <dbReference type="ARBA" id="ARBA00022801"/>
    </source>
</evidence>
<dbReference type="Pfam" id="PF06480">
    <property type="entry name" value="FtsH_ext"/>
    <property type="match status" value="1"/>
</dbReference>
<evidence type="ECO:0000256" key="14">
    <source>
        <dbReference type="ARBA" id="ARBA00061570"/>
    </source>
</evidence>
<organism evidence="19 20">
    <name type="scientific">Endozoicomonas montiporae CL-33</name>
    <dbReference type="NCBI Taxonomy" id="570277"/>
    <lineage>
        <taxon>Bacteria</taxon>
        <taxon>Pseudomonadati</taxon>
        <taxon>Pseudomonadota</taxon>
        <taxon>Gammaproteobacteria</taxon>
        <taxon>Oceanospirillales</taxon>
        <taxon>Endozoicomonadaceae</taxon>
        <taxon>Endozoicomonas</taxon>
    </lineage>
</organism>